<dbReference type="OrthoDB" id="242855at2157"/>
<accession>A0A4U5J9E8</accession>
<organism evidence="2 3">
    <name type="scientific">Natronomonas salsuginis</name>
    <dbReference type="NCBI Taxonomy" id="2217661"/>
    <lineage>
        <taxon>Archaea</taxon>
        <taxon>Methanobacteriati</taxon>
        <taxon>Methanobacteriota</taxon>
        <taxon>Stenosarchaea group</taxon>
        <taxon>Halobacteria</taxon>
        <taxon>Halobacteriales</taxon>
        <taxon>Natronomonadaceae</taxon>
        <taxon>Natronomonas</taxon>
    </lineage>
</organism>
<proteinExistence type="predicted"/>
<feature type="transmembrane region" description="Helical" evidence="1">
    <location>
        <begin position="12"/>
        <end position="36"/>
    </location>
</feature>
<comment type="caution">
    <text evidence="2">The sequence shown here is derived from an EMBL/GenBank/DDBJ whole genome shotgun (WGS) entry which is preliminary data.</text>
</comment>
<feature type="transmembrane region" description="Helical" evidence="1">
    <location>
        <begin position="205"/>
        <end position="228"/>
    </location>
</feature>
<keyword evidence="1" id="KW-1133">Transmembrane helix</keyword>
<gene>
    <name evidence="2" type="ORF">DM868_10070</name>
</gene>
<dbReference type="RefSeq" id="WP_137276749.1">
    <property type="nucleotide sequence ID" value="NZ_QKNX01000003.1"/>
</dbReference>
<keyword evidence="3" id="KW-1185">Reference proteome</keyword>
<dbReference type="EMBL" id="QKNX01000003">
    <property type="protein sequence ID" value="TKR25742.1"/>
    <property type="molecule type" value="Genomic_DNA"/>
</dbReference>
<protein>
    <submittedName>
        <fullName evidence="2">Uncharacterized protein</fullName>
    </submittedName>
</protein>
<dbReference type="Proteomes" id="UP000308037">
    <property type="component" value="Unassembled WGS sequence"/>
</dbReference>
<feature type="transmembrane region" description="Helical" evidence="1">
    <location>
        <begin position="56"/>
        <end position="83"/>
    </location>
</feature>
<dbReference type="AlphaFoldDB" id="A0A4U5J9E8"/>
<keyword evidence="1" id="KW-0472">Membrane</keyword>
<evidence type="ECO:0000313" key="2">
    <source>
        <dbReference type="EMBL" id="TKR25742.1"/>
    </source>
</evidence>
<keyword evidence="1" id="KW-0812">Transmembrane</keyword>
<name>A0A4U5J9E8_9EURY</name>
<feature type="transmembrane region" description="Helical" evidence="1">
    <location>
        <begin position="177"/>
        <end position="199"/>
    </location>
</feature>
<sequence length="248" mass="25060">MTTGVRAYVGSPVALAWTLLGAAAVGGVVATGWRLVRAVTTWTTLTDPTVLDGLGSVLAWALGSTAVLAVCGAVWLPCSVAIAHAVGGTHRGRPPTGAETARRVASRAEPLYRWVKTRLAVGPLAERLLTEDDVSAVEVAVGCDAFVVPAIALDAPTLPFAVERANRVVPEPGRRQVQFVGVGATATLVAVAWGLGVALGSTLGAGVVSSATLAGGVGVVGLVVTAAVDTAWRAGVYATSDLDEGFSR</sequence>
<evidence type="ECO:0000256" key="1">
    <source>
        <dbReference type="SAM" id="Phobius"/>
    </source>
</evidence>
<reference evidence="2 3" key="1">
    <citation type="submission" date="2019-04" db="EMBL/GenBank/DDBJ databases">
        <title>Natronomonas sp. F20-122 a newhaloarchaeon isolated from a saline saltern of Isla Bacuta, Huelva, Spain.</title>
        <authorList>
            <person name="Duran-Viseras A."/>
            <person name="Sanchez-Porro C."/>
            <person name="Ventosa A."/>
        </authorList>
    </citation>
    <scope>NUCLEOTIDE SEQUENCE [LARGE SCALE GENOMIC DNA]</scope>
    <source>
        <strain evidence="2 3">F20-122</strain>
    </source>
</reference>
<evidence type="ECO:0000313" key="3">
    <source>
        <dbReference type="Proteomes" id="UP000308037"/>
    </source>
</evidence>